<dbReference type="GO" id="GO:0032993">
    <property type="term" value="C:protein-DNA complex"/>
    <property type="evidence" value="ECO:0007669"/>
    <property type="project" value="TreeGrafter"/>
</dbReference>
<dbReference type="InterPro" id="IPR036388">
    <property type="entry name" value="WH-like_DNA-bd_sf"/>
</dbReference>
<reference evidence="6 7" key="1">
    <citation type="submission" date="2019-02" db="EMBL/GenBank/DDBJ databases">
        <title>Closed genome of Sporomusa termitida DSM 4440.</title>
        <authorList>
            <person name="Poehlein A."/>
            <person name="Daniel R."/>
        </authorList>
    </citation>
    <scope>NUCLEOTIDE SEQUENCE [LARGE SCALE GENOMIC DNA]</scope>
    <source>
        <strain evidence="6 7">DSM 4440</strain>
    </source>
</reference>
<dbReference type="PROSITE" id="PS50931">
    <property type="entry name" value="HTH_LYSR"/>
    <property type="match status" value="1"/>
</dbReference>
<comment type="similarity">
    <text evidence="1">Belongs to the LysR transcriptional regulatory family.</text>
</comment>
<dbReference type="CDD" id="cd08414">
    <property type="entry name" value="PBP2_LTTR_aromatics_like"/>
    <property type="match status" value="1"/>
</dbReference>
<dbReference type="SUPFAM" id="SSF46785">
    <property type="entry name" value="Winged helix' DNA-binding domain"/>
    <property type="match status" value="1"/>
</dbReference>
<dbReference type="FunFam" id="1.10.10.10:FF:000001">
    <property type="entry name" value="LysR family transcriptional regulator"/>
    <property type="match status" value="1"/>
</dbReference>
<keyword evidence="3" id="KW-0238">DNA-binding</keyword>
<evidence type="ECO:0000313" key="7">
    <source>
        <dbReference type="Proteomes" id="UP000320776"/>
    </source>
</evidence>
<proteinExistence type="inferred from homology"/>
<name>A0A517DVR7_9FIRM</name>
<keyword evidence="2" id="KW-0805">Transcription regulation</keyword>
<protein>
    <submittedName>
        <fullName evidence="6">HTH-type transcriptional regulator GltC</fullName>
    </submittedName>
</protein>
<dbReference type="PANTHER" id="PTHR30346">
    <property type="entry name" value="TRANSCRIPTIONAL DUAL REGULATOR HCAR-RELATED"/>
    <property type="match status" value="1"/>
</dbReference>
<dbReference type="Pfam" id="PF03466">
    <property type="entry name" value="LysR_substrate"/>
    <property type="match status" value="1"/>
</dbReference>
<dbReference type="OrthoDB" id="108771at2"/>
<dbReference type="PANTHER" id="PTHR30346:SF0">
    <property type="entry name" value="HCA OPERON TRANSCRIPTIONAL ACTIVATOR HCAR"/>
    <property type="match status" value="1"/>
</dbReference>
<dbReference type="InterPro" id="IPR000847">
    <property type="entry name" value="LysR_HTH_N"/>
</dbReference>
<keyword evidence="4" id="KW-0804">Transcription</keyword>
<feature type="domain" description="HTH lysR-type" evidence="5">
    <location>
        <begin position="1"/>
        <end position="58"/>
    </location>
</feature>
<dbReference type="Pfam" id="PF00126">
    <property type="entry name" value="HTH_1"/>
    <property type="match status" value="1"/>
</dbReference>
<evidence type="ECO:0000256" key="4">
    <source>
        <dbReference type="ARBA" id="ARBA00023163"/>
    </source>
</evidence>
<dbReference type="KEGG" id="sted:SPTER_28190"/>
<gene>
    <name evidence="6" type="primary">gltC_5</name>
    <name evidence="6" type="ORF">SPTER_28190</name>
</gene>
<dbReference type="RefSeq" id="WP_144350927.1">
    <property type="nucleotide sequence ID" value="NZ_CP036259.1"/>
</dbReference>
<dbReference type="Gene3D" id="3.40.190.10">
    <property type="entry name" value="Periplasmic binding protein-like II"/>
    <property type="match status" value="2"/>
</dbReference>
<dbReference type="Gene3D" id="1.10.10.10">
    <property type="entry name" value="Winged helix-like DNA-binding domain superfamily/Winged helix DNA-binding domain"/>
    <property type="match status" value="1"/>
</dbReference>
<keyword evidence="7" id="KW-1185">Reference proteome</keyword>
<dbReference type="SUPFAM" id="SSF53850">
    <property type="entry name" value="Periplasmic binding protein-like II"/>
    <property type="match status" value="1"/>
</dbReference>
<accession>A0A517DVR7</accession>
<organism evidence="6 7">
    <name type="scientific">Sporomusa termitida</name>
    <dbReference type="NCBI Taxonomy" id="2377"/>
    <lineage>
        <taxon>Bacteria</taxon>
        <taxon>Bacillati</taxon>
        <taxon>Bacillota</taxon>
        <taxon>Negativicutes</taxon>
        <taxon>Selenomonadales</taxon>
        <taxon>Sporomusaceae</taxon>
        <taxon>Sporomusa</taxon>
    </lineage>
</organism>
<dbReference type="GO" id="GO:0003700">
    <property type="term" value="F:DNA-binding transcription factor activity"/>
    <property type="evidence" value="ECO:0007669"/>
    <property type="project" value="InterPro"/>
</dbReference>
<evidence type="ECO:0000313" key="6">
    <source>
        <dbReference type="EMBL" id="QDR81438.1"/>
    </source>
</evidence>
<sequence length="328" mass="36442">MDIQKLKYFISVAECLNFTDAAVQAGVTQSAISQQISELEKKLNVQLIIRNKRPLELTWAGKVLLKEAYALLAVSNEIASKIEQAVKGISGFLKIGFLGGVEKAILPQAIREFHQKYSNIHITLQQYNWMKINEALMRGALDVGFTLSCQLHSFPDLVGHRLLSDVFCVAVNRQHVLAKKEKIDISELTNEPFVMFNQQADCLLHDLTYRICGESGFTPNVANYSQDLASLLFMVEAGVGVMVVPGPVREVAGPEICIIELSYPQRCFDVMLAWNRKHLNPAIPFFVKCFSGSHAALTGNTEMGSSHELRQYNCYGKQEVVGCLSSGL</sequence>
<dbReference type="GO" id="GO:0003677">
    <property type="term" value="F:DNA binding"/>
    <property type="evidence" value="ECO:0007669"/>
    <property type="project" value="UniProtKB-KW"/>
</dbReference>
<evidence type="ECO:0000256" key="2">
    <source>
        <dbReference type="ARBA" id="ARBA00023015"/>
    </source>
</evidence>
<dbReference type="EMBL" id="CP036259">
    <property type="protein sequence ID" value="QDR81438.1"/>
    <property type="molecule type" value="Genomic_DNA"/>
</dbReference>
<dbReference type="Proteomes" id="UP000320776">
    <property type="component" value="Chromosome"/>
</dbReference>
<dbReference type="InterPro" id="IPR036390">
    <property type="entry name" value="WH_DNA-bd_sf"/>
</dbReference>
<evidence type="ECO:0000259" key="5">
    <source>
        <dbReference type="PROSITE" id="PS50931"/>
    </source>
</evidence>
<evidence type="ECO:0000256" key="1">
    <source>
        <dbReference type="ARBA" id="ARBA00009437"/>
    </source>
</evidence>
<evidence type="ECO:0000256" key="3">
    <source>
        <dbReference type="ARBA" id="ARBA00023125"/>
    </source>
</evidence>
<dbReference type="AlphaFoldDB" id="A0A517DVR7"/>
<dbReference type="PRINTS" id="PR00039">
    <property type="entry name" value="HTHLYSR"/>
</dbReference>
<dbReference type="InterPro" id="IPR005119">
    <property type="entry name" value="LysR_subst-bd"/>
</dbReference>